<organism evidence="3 4">
    <name type="scientific">Candidatus Methylumidiphilus alinenensis</name>
    <dbReference type="NCBI Taxonomy" id="2202197"/>
    <lineage>
        <taxon>Bacteria</taxon>
        <taxon>Pseudomonadati</taxon>
        <taxon>Pseudomonadota</taxon>
        <taxon>Gammaproteobacteria</taxon>
        <taxon>Methylococcales</taxon>
        <taxon>Candidatus Methylumidiphilus</taxon>
    </lineage>
</organism>
<dbReference type="PANTHER" id="PTHR34477:SF5">
    <property type="entry name" value="BSL5627 PROTEIN"/>
    <property type="match status" value="1"/>
</dbReference>
<dbReference type="PROSITE" id="PS50164">
    <property type="entry name" value="GIY_YIG"/>
    <property type="match status" value="1"/>
</dbReference>
<dbReference type="AlphaFoldDB" id="A0A2W4T9W4"/>
<evidence type="ECO:0000313" key="3">
    <source>
        <dbReference type="EMBL" id="PZN84060.1"/>
    </source>
</evidence>
<dbReference type="InterPro" id="IPR050190">
    <property type="entry name" value="UPF0213_domain"/>
</dbReference>
<comment type="similarity">
    <text evidence="1">Belongs to the UPF0213 family.</text>
</comment>
<dbReference type="SUPFAM" id="SSF82771">
    <property type="entry name" value="GIY-YIG endonuclease"/>
    <property type="match status" value="1"/>
</dbReference>
<evidence type="ECO:0000259" key="2">
    <source>
        <dbReference type="PROSITE" id="PS50164"/>
    </source>
</evidence>
<dbReference type="PANTHER" id="PTHR34477">
    <property type="entry name" value="UPF0213 PROTEIN YHBQ"/>
    <property type="match status" value="1"/>
</dbReference>
<dbReference type="Gene3D" id="3.40.1440.10">
    <property type="entry name" value="GIY-YIG endonuclease"/>
    <property type="match status" value="1"/>
</dbReference>
<feature type="domain" description="GIY-YIG" evidence="2">
    <location>
        <begin position="3"/>
        <end position="79"/>
    </location>
</feature>
<reference evidence="3 4" key="1">
    <citation type="journal article" date="2018" name="Aquat. Microb. Ecol.">
        <title>Gammaproteobacterial methanotrophs dominate.</title>
        <authorList>
            <person name="Rissanen A.J."/>
            <person name="Saarenheimo J."/>
            <person name="Tiirola M."/>
            <person name="Peura S."/>
            <person name="Aalto S.L."/>
            <person name="Karvinen A."/>
            <person name="Nykanen H."/>
        </authorList>
    </citation>
    <scope>NUCLEOTIDE SEQUENCE [LARGE SCALE GENOMIC DNA]</scope>
    <source>
        <strain evidence="3">AMbin10</strain>
    </source>
</reference>
<name>A0A2W4T9W4_9GAMM</name>
<evidence type="ECO:0000256" key="1">
    <source>
        <dbReference type="ARBA" id="ARBA00007435"/>
    </source>
</evidence>
<gene>
    <name evidence="3" type="ORF">DM484_03360</name>
</gene>
<dbReference type="EMBL" id="QJPH01000166">
    <property type="protein sequence ID" value="PZN84060.1"/>
    <property type="molecule type" value="Genomic_DNA"/>
</dbReference>
<accession>A0A2W4T9W4</accession>
<dbReference type="SMART" id="SM00465">
    <property type="entry name" value="GIYc"/>
    <property type="match status" value="1"/>
</dbReference>
<dbReference type="CDD" id="cd10448">
    <property type="entry name" value="GIY-YIG_unchar_3"/>
    <property type="match status" value="1"/>
</dbReference>
<comment type="caution">
    <text evidence="3">The sequence shown here is derived from an EMBL/GenBank/DDBJ whole genome shotgun (WGS) entry which is preliminary data.</text>
</comment>
<dbReference type="Proteomes" id="UP000249396">
    <property type="component" value="Unassembled WGS sequence"/>
</dbReference>
<dbReference type="InterPro" id="IPR035901">
    <property type="entry name" value="GIY-YIG_endonuc_sf"/>
</dbReference>
<proteinExistence type="inferred from homology"/>
<sequence length="96" mass="11552">MNKQPCVYMLSSRRNGTLYIGVTSDLIRRVYQHRTEAADGFSKRYGVHDLVWYEVHEMMESAILREKQLKNWSRIAKIRLIEQQNPNWRDLWPELS</sequence>
<dbReference type="Pfam" id="PF01541">
    <property type="entry name" value="GIY-YIG"/>
    <property type="match status" value="1"/>
</dbReference>
<dbReference type="InterPro" id="IPR000305">
    <property type="entry name" value="GIY-YIG_endonuc"/>
</dbReference>
<evidence type="ECO:0000313" key="4">
    <source>
        <dbReference type="Proteomes" id="UP000249396"/>
    </source>
</evidence>
<protein>
    <submittedName>
        <fullName evidence="3">GIY-YIG nuclease</fullName>
    </submittedName>
</protein>